<reference evidence="2 3" key="1">
    <citation type="submission" date="2013-03" db="EMBL/GenBank/DDBJ databases">
        <title>The Genome Sequence of Capronia epimyces CBS 606.96.</title>
        <authorList>
            <consortium name="The Broad Institute Genomics Platform"/>
            <person name="Cuomo C."/>
            <person name="de Hoog S."/>
            <person name="Gorbushina A."/>
            <person name="Walker B."/>
            <person name="Young S.K."/>
            <person name="Zeng Q."/>
            <person name="Gargeya S."/>
            <person name="Fitzgerald M."/>
            <person name="Haas B."/>
            <person name="Abouelleil A."/>
            <person name="Allen A.W."/>
            <person name="Alvarado L."/>
            <person name="Arachchi H.M."/>
            <person name="Berlin A.M."/>
            <person name="Chapman S.B."/>
            <person name="Gainer-Dewar J."/>
            <person name="Goldberg J."/>
            <person name="Griggs A."/>
            <person name="Gujja S."/>
            <person name="Hansen M."/>
            <person name="Howarth C."/>
            <person name="Imamovic A."/>
            <person name="Ireland A."/>
            <person name="Larimer J."/>
            <person name="McCowan C."/>
            <person name="Murphy C."/>
            <person name="Pearson M."/>
            <person name="Poon T.W."/>
            <person name="Priest M."/>
            <person name="Roberts A."/>
            <person name="Saif S."/>
            <person name="Shea T."/>
            <person name="Sisk P."/>
            <person name="Sykes S."/>
            <person name="Wortman J."/>
            <person name="Nusbaum C."/>
            <person name="Birren B."/>
        </authorList>
    </citation>
    <scope>NUCLEOTIDE SEQUENCE [LARGE SCALE GENOMIC DNA]</scope>
    <source>
        <strain evidence="2 3">CBS 606.96</strain>
    </source>
</reference>
<evidence type="ECO:0000313" key="2">
    <source>
        <dbReference type="EMBL" id="EXJ78300.1"/>
    </source>
</evidence>
<dbReference type="Proteomes" id="UP000019478">
    <property type="component" value="Unassembled WGS sequence"/>
</dbReference>
<sequence length="275" mass="30251">MNGQSPWLALNTKGDPSGGPALSLDHFQSPQLYYDSGLFGVEAGYISPKQLNLDAALSSYPPLPELDAPFEDSVHAAKDPQISSPSTYLPSWPLAEAMPAWFDGEKLGIQSVWTAEAARTSTQATSTTTGTPYMVRGGLRDTSKDEYLVRCKEQGMSYKQIKESGGFNEAESTLRGRYRALTKPREARLRKPEWGQREIDLLFEGVAHCSKSNTGIPPLDTDSDAVTIGQFVNKVPWKQVAEYMESKGAYRYGNATVKKKYLEILKEGGASVRID</sequence>
<proteinExistence type="predicted"/>
<protein>
    <recommendedName>
        <fullName evidence="4">Myb-like domain-containing protein</fullName>
    </recommendedName>
</protein>
<dbReference type="RefSeq" id="XP_007737745.1">
    <property type="nucleotide sequence ID" value="XM_007739555.1"/>
</dbReference>
<feature type="region of interest" description="Disordered" evidence="1">
    <location>
        <begin position="1"/>
        <end position="22"/>
    </location>
</feature>
<dbReference type="eggNOG" id="ENOG502SRZH">
    <property type="taxonomic scope" value="Eukaryota"/>
</dbReference>
<organism evidence="2 3">
    <name type="scientific">Capronia epimyces CBS 606.96</name>
    <dbReference type="NCBI Taxonomy" id="1182542"/>
    <lineage>
        <taxon>Eukaryota</taxon>
        <taxon>Fungi</taxon>
        <taxon>Dikarya</taxon>
        <taxon>Ascomycota</taxon>
        <taxon>Pezizomycotina</taxon>
        <taxon>Eurotiomycetes</taxon>
        <taxon>Chaetothyriomycetidae</taxon>
        <taxon>Chaetothyriales</taxon>
        <taxon>Herpotrichiellaceae</taxon>
        <taxon>Capronia</taxon>
    </lineage>
</organism>
<gene>
    <name evidence="2" type="ORF">A1O3_09461</name>
</gene>
<dbReference type="GeneID" id="19173545"/>
<evidence type="ECO:0008006" key="4">
    <source>
        <dbReference type="Google" id="ProtNLM"/>
    </source>
</evidence>
<dbReference type="STRING" id="1182542.W9XLU5"/>
<accession>W9XLU5</accession>
<dbReference type="HOGENOM" id="CLU_1011940_0_0_1"/>
<evidence type="ECO:0000313" key="3">
    <source>
        <dbReference type="Proteomes" id="UP000019478"/>
    </source>
</evidence>
<dbReference type="AlphaFoldDB" id="W9XLU5"/>
<comment type="caution">
    <text evidence="2">The sequence shown here is derived from an EMBL/GenBank/DDBJ whole genome shotgun (WGS) entry which is preliminary data.</text>
</comment>
<evidence type="ECO:0000256" key="1">
    <source>
        <dbReference type="SAM" id="MobiDB-lite"/>
    </source>
</evidence>
<dbReference type="OrthoDB" id="3439209at2759"/>
<name>W9XLU5_9EURO</name>
<dbReference type="EMBL" id="AMGY01000009">
    <property type="protein sequence ID" value="EXJ78300.1"/>
    <property type="molecule type" value="Genomic_DNA"/>
</dbReference>
<keyword evidence="3" id="KW-1185">Reference proteome</keyword>